<keyword evidence="3" id="KW-1185">Reference proteome</keyword>
<proteinExistence type="predicted"/>
<dbReference type="EMBL" id="OY660867">
    <property type="protein sequence ID" value="CAJ1054455.1"/>
    <property type="molecule type" value="Genomic_DNA"/>
</dbReference>
<sequence>MFLPLWVIGGCGLIEGLLKLMFCPNNPQVCGAPITIFTASNQIEASLIWDRKHQLFNIYDSRSDCLRCKHNTTLLYFATPFFIWLMTSSKSLITEDCELNNWSDLYQV</sequence>
<reference evidence="2" key="1">
    <citation type="submission" date="2023-08" db="EMBL/GenBank/DDBJ databases">
        <authorList>
            <person name="Alioto T."/>
            <person name="Alioto T."/>
            <person name="Gomez Garrido J."/>
        </authorList>
    </citation>
    <scope>NUCLEOTIDE SEQUENCE</scope>
</reference>
<name>A0AAV1F0G8_XYRNO</name>
<protein>
    <recommendedName>
        <fullName evidence="4">Secreted protein</fullName>
    </recommendedName>
</protein>
<dbReference type="AlphaFoldDB" id="A0AAV1F0G8"/>
<organism evidence="2 3">
    <name type="scientific">Xyrichtys novacula</name>
    <name type="common">Pearly razorfish</name>
    <name type="synonym">Hemipteronotus novacula</name>
    <dbReference type="NCBI Taxonomy" id="13765"/>
    <lineage>
        <taxon>Eukaryota</taxon>
        <taxon>Metazoa</taxon>
        <taxon>Chordata</taxon>
        <taxon>Craniata</taxon>
        <taxon>Vertebrata</taxon>
        <taxon>Euteleostomi</taxon>
        <taxon>Actinopterygii</taxon>
        <taxon>Neopterygii</taxon>
        <taxon>Teleostei</taxon>
        <taxon>Neoteleostei</taxon>
        <taxon>Acanthomorphata</taxon>
        <taxon>Eupercaria</taxon>
        <taxon>Labriformes</taxon>
        <taxon>Labridae</taxon>
        <taxon>Xyrichtys</taxon>
    </lineage>
</organism>
<evidence type="ECO:0000256" key="1">
    <source>
        <dbReference type="SAM" id="SignalP"/>
    </source>
</evidence>
<gene>
    <name evidence="2" type="ORF">XNOV1_A042897</name>
</gene>
<evidence type="ECO:0000313" key="3">
    <source>
        <dbReference type="Proteomes" id="UP001178508"/>
    </source>
</evidence>
<evidence type="ECO:0008006" key="4">
    <source>
        <dbReference type="Google" id="ProtNLM"/>
    </source>
</evidence>
<feature type="signal peptide" evidence="1">
    <location>
        <begin position="1"/>
        <end position="16"/>
    </location>
</feature>
<keyword evidence="1" id="KW-0732">Signal</keyword>
<evidence type="ECO:0000313" key="2">
    <source>
        <dbReference type="EMBL" id="CAJ1054455.1"/>
    </source>
</evidence>
<feature type="chain" id="PRO_5043505548" description="Secreted protein" evidence="1">
    <location>
        <begin position="17"/>
        <end position="108"/>
    </location>
</feature>
<dbReference type="Proteomes" id="UP001178508">
    <property type="component" value="Chromosome 4"/>
</dbReference>
<accession>A0AAV1F0G8</accession>